<dbReference type="PANTHER" id="PTHR37305:SF1">
    <property type="entry name" value="MEMBRANE PROTEIN"/>
    <property type="match status" value="1"/>
</dbReference>
<evidence type="ECO:0000313" key="4">
    <source>
        <dbReference type="Proteomes" id="UP000262882"/>
    </source>
</evidence>
<accession>A0A372GEN6</accession>
<reference evidence="3 4" key="1">
    <citation type="submission" date="2018-08" db="EMBL/GenBank/DDBJ databases">
        <title>Actinomadura spongicola sp. nov., isolated from marine sponge Leucetta chagosensis.</title>
        <authorList>
            <person name="Li L."/>
            <person name="Lin H.W."/>
        </authorList>
    </citation>
    <scope>NUCLEOTIDE SEQUENCE [LARGE SCALE GENOMIC DNA]</scope>
    <source>
        <strain evidence="3 4">LHW52907</strain>
    </source>
</reference>
<keyword evidence="4" id="KW-1185">Reference proteome</keyword>
<evidence type="ECO:0000256" key="1">
    <source>
        <dbReference type="SAM" id="MobiDB-lite"/>
    </source>
</evidence>
<dbReference type="OrthoDB" id="185815at2"/>
<name>A0A372GEN6_9ACTN</name>
<dbReference type="RefSeq" id="WP_117400493.1">
    <property type="nucleotide sequence ID" value="NZ_QVNQ01000005.1"/>
</dbReference>
<keyword evidence="2" id="KW-1133">Transmembrane helix</keyword>
<gene>
    <name evidence="3" type="ORF">D0T12_16425</name>
</gene>
<evidence type="ECO:0000313" key="3">
    <source>
        <dbReference type="EMBL" id="RFS83810.1"/>
    </source>
</evidence>
<proteinExistence type="predicted"/>
<feature type="transmembrane region" description="Helical" evidence="2">
    <location>
        <begin position="483"/>
        <end position="504"/>
    </location>
</feature>
<feature type="transmembrane region" description="Helical" evidence="2">
    <location>
        <begin position="388"/>
        <end position="412"/>
    </location>
</feature>
<dbReference type="AlphaFoldDB" id="A0A372GEN6"/>
<sequence>MTRTATPHRPGGSESGRDGFPRVLHAEWTKFRTVPGWVSGTVTAALLVVLFAALAGISADQKDAPPVPIGPGGGPVTDSFYFVHRPLTGNGGVTVSVSALHSLIPTGPADLRPGAVPWAKAGLIIKDGTRPGSPYAAIMVTGGHGVRMQDGYVHDTAGPSGPATAASPRWLRLDRTGDTITGHASTDGTHWTKVRTVHVTGLGPTAHIGLFVASPPSVHGMGTRGTVSTAVFEDLRVHGHGGGGWTGEQVGPDSPTFAGYLANTTGSFTGSGGRLTVTGAGDVAPAVRETLPTGGTLADILTGTFAALVAVTVVAALSITTEYRTGLIRLTLTAGPSRARVLLAKAVVLGGVTFAAGLAGALLAVPLGERLARTNGVYVFPATSATELRVQLGTAATLATASILALSLGAVLRHGAGAVTAAIVALVLPHLLTAVPFMPADASNWLARVTPAAAFSVQQTLERPHQVTSIYTPYNGYYPLAPGAGFAVLAAYAAVTLAVAAVLLRRRDA</sequence>
<organism evidence="3 4">
    <name type="scientific">Actinomadura spongiicola</name>
    <dbReference type="NCBI Taxonomy" id="2303421"/>
    <lineage>
        <taxon>Bacteria</taxon>
        <taxon>Bacillati</taxon>
        <taxon>Actinomycetota</taxon>
        <taxon>Actinomycetes</taxon>
        <taxon>Streptosporangiales</taxon>
        <taxon>Thermomonosporaceae</taxon>
        <taxon>Actinomadura</taxon>
    </lineage>
</organism>
<feature type="transmembrane region" description="Helical" evidence="2">
    <location>
        <begin position="342"/>
        <end position="368"/>
    </location>
</feature>
<feature type="transmembrane region" description="Helical" evidence="2">
    <location>
        <begin position="37"/>
        <end position="57"/>
    </location>
</feature>
<evidence type="ECO:0000256" key="2">
    <source>
        <dbReference type="SAM" id="Phobius"/>
    </source>
</evidence>
<feature type="transmembrane region" description="Helical" evidence="2">
    <location>
        <begin position="419"/>
        <end position="438"/>
    </location>
</feature>
<dbReference type="PANTHER" id="PTHR37305">
    <property type="entry name" value="INTEGRAL MEMBRANE PROTEIN-RELATED"/>
    <property type="match status" value="1"/>
</dbReference>
<protein>
    <recommendedName>
        <fullName evidence="5">ABC transporter permease</fullName>
    </recommendedName>
</protein>
<keyword evidence="2" id="KW-0472">Membrane</keyword>
<evidence type="ECO:0008006" key="5">
    <source>
        <dbReference type="Google" id="ProtNLM"/>
    </source>
</evidence>
<comment type="caution">
    <text evidence="3">The sequence shown here is derived from an EMBL/GenBank/DDBJ whole genome shotgun (WGS) entry which is preliminary data.</text>
</comment>
<dbReference type="EMBL" id="QVNQ01000005">
    <property type="protein sequence ID" value="RFS83810.1"/>
    <property type="molecule type" value="Genomic_DNA"/>
</dbReference>
<dbReference type="Gene3D" id="2.60.120.200">
    <property type="match status" value="1"/>
</dbReference>
<feature type="transmembrane region" description="Helical" evidence="2">
    <location>
        <begin position="300"/>
        <end position="321"/>
    </location>
</feature>
<keyword evidence="2" id="KW-0812">Transmembrane</keyword>
<feature type="region of interest" description="Disordered" evidence="1">
    <location>
        <begin position="1"/>
        <end position="20"/>
    </location>
</feature>
<dbReference type="Proteomes" id="UP000262882">
    <property type="component" value="Unassembled WGS sequence"/>
</dbReference>